<evidence type="ECO:0000256" key="5">
    <source>
        <dbReference type="ARBA" id="ARBA00023155"/>
    </source>
</evidence>
<keyword evidence="10" id="KW-0472">Membrane</keyword>
<feature type="region of interest" description="Disordered" evidence="9">
    <location>
        <begin position="165"/>
        <end position="242"/>
    </location>
</feature>
<dbReference type="EMBL" id="CADEPM010000001">
    <property type="protein sequence ID" value="CAB3396766.1"/>
    <property type="molecule type" value="Genomic_DNA"/>
</dbReference>
<feature type="domain" description="Homeobox" evidence="11">
    <location>
        <begin position="113"/>
        <end position="173"/>
    </location>
</feature>
<evidence type="ECO:0000256" key="3">
    <source>
        <dbReference type="ARBA" id="ARBA00022902"/>
    </source>
</evidence>
<dbReference type="InterPro" id="IPR017970">
    <property type="entry name" value="Homeobox_CS"/>
</dbReference>
<keyword evidence="4 7" id="KW-0238">DNA-binding</keyword>
<dbReference type="GO" id="GO:0000978">
    <property type="term" value="F:RNA polymerase II cis-regulatory region sequence-specific DNA binding"/>
    <property type="evidence" value="ECO:0007669"/>
    <property type="project" value="TreeGrafter"/>
</dbReference>
<evidence type="ECO:0000256" key="8">
    <source>
        <dbReference type="RuleBase" id="RU000682"/>
    </source>
</evidence>
<dbReference type="PROSITE" id="PS50071">
    <property type="entry name" value="HOMEOBOX_2"/>
    <property type="match status" value="1"/>
</dbReference>
<name>A0A8S1EGH8_9PELO</name>
<protein>
    <recommendedName>
        <fullName evidence="11">Homeobox domain-containing protein</fullName>
    </recommendedName>
</protein>
<sequence>MSIVDPQSSAAAQSNAYPSSAPSASVDSTSLYFQLSPMSYIPSVSSAQSVANMTAAYFGNKTGYPATHLGFPTPASHNFLPAGMSYIGGSLAECQGATMGSMGWNANPPSFSRKQRRERTTFTRNQLEILESYFMKTRYPDIFMREDMAHKIQLPESRVQVWFKNRRAKARQQKKSQQGSHSACAGSTASSGGSTGGSTGSEVQPSSPATTEGDLKYSETVKQEIDTTEPSTSPSSDETKPTSYIAQISPSSTSSAYNTTSFRPQAQYPYANYQDYFQYAQTNSTTNGTYNVDAWKFQPMNDRVCFITRNKFSFLPLKKGIACCCRYDNCNVPAAKFTMYYHSLIFQDIILGRLYLRFGPVFKYILLITICCIIVVLYSTAEGVVVYVLRKKAEKNSQLESNQGWINEYISPRNMESPIELESTQTDHDMGAVQKKTKRATPEKAKTALPNQTPSLKVGVTQESQRQHHPLLIEKTQSSDISPVWSYLRVSNKKKKPVPRVLPTGRVQMVSMNYNESTFSDLEH</sequence>
<comment type="subcellular location">
    <subcellularLocation>
        <location evidence="1 7 8">Nucleus</location>
    </subcellularLocation>
</comment>
<proteinExistence type="predicted"/>
<dbReference type="SMART" id="SM00389">
    <property type="entry name" value="HOX"/>
    <property type="match status" value="1"/>
</dbReference>
<evidence type="ECO:0000256" key="9">
    <source>
        <dbReference type="SAM" id="MobiDB-lite"/>
    </source>
</evidence>
<dbReference type="PANTHER" id="PTHR45793">
    <property type="entry name" value="HOMEOBOX PROTEIN"/>
    <property type="match status" value="1"/>
</dbReference>
<feature type="DNA-binding region" description="Homeobox" evidence="7">
    <location>
        <begin position="115"/>
        <end position="174"/>
    </location>
</feature>
<dbReference type="SUPFAM" id="SSF46689">
    <property type="entry name" value="Homeodomain-like"/>
    <property type="match status" value="1"/>
</dbReference>
<feature type="compositionally biased region" description="Low complexity" evidence="9">
    <location>
        <begin position="8"/>
        <end position="25"/>
    </location>
</feature>
<keyword evidence="6 7" id="KW-0539">Nucleus</keyword>
<dbReference type="OrthoDB" id="6159439at2759"/>
<dbReference type="FunFam" id="1.10.10.60:FF:000068">
    <property type="entry name" value="Orthodenticle homeobox 1"/>
    <property type="match status" value="1"/>
</dbReference>
<evidence type="ECO:0000256" key="6">
    <source>
        <dbReference type="ARBA" id="ARBA00023242"/>
    </source>
</evidence>
<evidence type="ECO:0000259" key="11">
    <source>
        <dbReference type="PROSITE" id="PS50071"/>
    </source>
</evidence>
<dbReference type="GO" id="GO:0045944">
    <property type="term" value="P:positive regulation of transcription by RNA polymerase II"/>
    <property type="evidence" value="ECO:0007669"/>
    <property type="project" value="UniProtKB-ARBA"/>
</dbReference>
<keyword evidence="10" id="KW-1133">Transmembrane helix</keyword>
<feature type="transmembrane region" description="Helical" evidence="10">
    <location>
        <begin position="364"/>
        <end position="389"/>
    </location>
</feature>
<dbReference type="GO" id="GO:0005634">
    <property type="term" value="C:nucleus"/>
    <property type="evidence" value="ECO:0007669"/>
    <property type="project" value="UniProtKB-SubCell"/>
</dbReference>
<evidence type="ECO:0000256" key="4">
    <source>
        <dbReference type="ARBA" id="ARBA00023125"/>
    </source>
</evidence>
<gene>
    <name evidence="12" type="ORF">CBOVIS_LOCUS278</name>
</gene>
<keyword evidence="3" id="KW-0524">Neurogenesis</keyword>
<dbReference type="InterPro" id="IPR009057">
    <property type="entry name" value="Homeodomain-like_sf"/>
</dbReference>
<dbReference type="Proteomes" id="UP000494206">
    <property type="component" value="Unassembled WGS sequence"/>
</dbReference>
<feature type="compositionally biased region" description="Low complexity" evidence="9">
    <location>
        <begin position="175"/>
        <end position="192"/>
    </location>
</feature>
<feature type="region of interest" description="Disordered" evidence="9">
    <location>
        <begin position="1"/>
        <end position="25"/>
    </location>
</feature>
<evidence type="ECO:0000256" key="1">
    <source>
        <dbReference type="ARBA" id="ARBA00004123"/>
    </source>
</evidence>
<evidence type="ECO:0000256" key="2">
    <source>
        <dbReference type="ARBA" id="ARBA00022473"/>
    </source>
</evidence>
<keyword evidence="2" id="KW-0217">Developmental protein</keyword>
<dbReference type="PROSITE" id="PS00027">
    <property type="entry name" value="HOMEOBOX_1"/>
    <property type="match status" value="1"/>
</dbReference>
<dbReference type="PANTHER" id="PTHR45793:SF5">
    <property type="entry name" value="HOMEOTIC PROTEIN OCELLILESS"/>
    <property type="match status" value="1"/>
</dbReference>
<dbReference type="GO" id="GO:0007399">
    <property type="term" value="P:nervous system development"/>
    <property type="evidence" value="ECO:0007669"/>
    <property type="project" value="UniProtKB-KW"/>
</dbReference>
<dbReference type="GO" id="GO:0000981">
    <property type="term" value="F:DNA-binding transcription factor activity, RNA polymerase II-specific"/>
    <property type="evidence" value="ECO:0007669"/>
    <property type="project" value="InterPro"/>
</dbReference>
<keyword evidence="13" id="KW-1185">Reference proteome</keyword>
<dbReference type="CDD" id="cd00086">
    <property type="entry name" value="homeodomain"/>
    <property type="match status" value="1"/>
</dbReference>
<organism evidence="12 13">
    <name type="scientific">Caenorhabditis bovis</name>
    <dbReference type="NCBI Taxonomy" id="2654633"/>
    <lineage>
        <taxon>Eukaryota</taxon>
        <taxon>Metazoa</taxon>
        <taxon>Ecdysozoa</taxon>
        <taxon>Nematoda</taxon>
        <taxon>Chromadorea</taxon>
        <taxon>Rhabditida</taxon>
        <taxon>Rhabditina</taxon>
        <taxon>Rhabditomorpha</taxon>
        <taxon>Rhabditoidea</taxon>
        <taxon>Rhabditidae</taxon>
        <taxon>Peloderinae</taxon>
        <taxon>Caenorhabditis</taxon>
    </lineage>
</organism>
<evidence type="ECO:0000313" key="12">
    <source>
        <dbReference type="EMBL" id="CAB3396766.1"/>
    </source>
</evidence>
<evidence type="ECO:0000256" key="7">
    <source>
        <dbReference type="PROSITE-ProRule" id="PRU00108"/>
    </source>
</evidence>
<feature type="compositionally biased region" description="Basic residues" evidence="9">
    <location>
        <begin position="165"/>
        <end position="174"/>
    </location>
</feature>
<evidence type="ECO:0000313" key="13">
    <source>
        <dbReference type="Proteomes" id="UP000494206"/>
    </source>
</evidence>
<feature type="compositionally biased region" description="Basic and acidic residues" evidence="9">
    <location>
        <begin position="213"/>
        <end position="225"/>
    </location>
</feature>
<comment type="caution">
    <text evidence="12">The sequence shown here is derived from an EMBL/GenBank/DDBJ whole genome shotgun (WGS) entry which is preliminary data.</text>
</comment>
<evidence type="ECO:0000256" key="10">
    <source>
        <dbReference type="SAM" id="Phobius"/>
    </source>
</evidence>
<accession>A0A8S1EGH8</accession>
<dbReference type="AlphaFoldDB" id="A0A8S1EGH8"/>
<keyword evidence="5 7" id="KW-0371">Homeobox</keyword>
<keyword evidence="10" id="KW-0812">Transmembrane</keyword>
<dbReference type="Pfam" id="PF00046">
    <property type="entry name" value="Homeodomain"/>
    <property type="match status" value="1"/>
</dbReference>
<dbReference type="Gene3D" id="1.10.10.60">
    <property type="entry name" value="Homeodomain-like"/>
    <property type="match status" value="1"/>
</dbReference>
<reference evidence="12 13" key="1">
    <citation type="submission" date="2020-04" db="EMBL/GenBank/DDBJ databases">
        <authorList>
            <person name="Laetsch R D."/>
            <person name="Stevens L."/>
            <person name="Kumar S."/>
            <person name="Blaxter L. M."/>
        </authorList>
    </citation>
    <scope>NUCLEOTIDE SEQUENCE [LARGE SCALE GENOMIC DNA]</scope>
</reference>
<dbReference type="InterPro" id="IPR001356">
    <property type="entry name" value="HD"/>
</dbReference>